<evidence type="ECO:0000313" key="2">
    <source>
        <dbReference type="EMBL" id="GAI85837.1"/>
    </source>
</evidence>
<dbReference type="EMBL" id="BARW01007224">
    <property type="protein sequence ID" value="GAI85837.1"/>
    <property type="molecule type" value="Genomic_DNA"/>
</dbReference>
<organism evidence="2">
    <name type="scientific">marine sediment metagenome</name>
    <dbReference type="NCBI Taxonomy" id="412755"/>
    <lineage>
        <taxon>unclassified sequences</taxon>
        <taxon>metagenomes</taxon>
        <taxon>ecological metagenomes</taxon>
    </lineage>
</organism>
<comment type="caution">
    <text evidence="2">The sequence shown here is derived from an EMBL/GenBank/DDBJ whole genome shotgun (WGS) entry which is preliminary data.</text>
</comment>
<gene>
    <name evidence="2" type="ORF">S12H4_15086</name>
</gene>
<sequence length="42" mass="4335">RGAVQSILDAGDEVDVTVSGELTDSTPFGGSDTIRVIDKGKK</sequence>
<feature type="region of interest" description="Disordered" evidence="1">
    <location>
        <begin position="18"/>
        <end position="42"/>
    </location>
</feature>
<dbReference type="AlphaFoldDB" id="X1RYH8"/>
<feature type="non-terminal residue" evidence="2">
    <location>
        <position position="1"/>
    </location>
</feature>
<evidence type="ECO:0000256" key="1">
    <source>
        <dbReference type="SAM" id="MobiDB-lite"/>
    </source>
</evidence>
<name>X1RYH8_9ZZZZ</name>
<protein>
    <submittedName>
        <fullName evidence="2">Uncharacterized protein</fullName>
    </submittedName>
</protein>
<reference evidence="2" key="1">
    <citation type="journal article" date="2014" name="Front. Microbiol.">
        <title>High frequency of phylogenetically diverse reductive dehalogenase-homologous genes in deep subseafloor sedimentary metagenomes.</title>
        <authorList>
            <person name="Kawai M."/>
            <person name="Futagami T."/>
            <person name="Toyoda A."/>
            <person name="Takaki Y."/>
            <person name="Nishi S."/>
            <person name="Hori S."/>
            <person name="Arai W."/>
            <person name="Tsubouchi T."/>
            <person name="Morono Y."/>
            <person name="Uchiyama I."/>
            <person name="Ito T."/>
            <person name="Fujiyama A."/>
            <person name="Inagaki F."/>
            <person name="Takami H."/>
        </authorList>
    </citation>
    <scope>NUCLEOTIDE SEQUENCE</scope>
    <source>
        <strain evidence="2">Expedition CK06-06</strain>
    </source>
</reference>
<accession>X1RYH8</accession>
<proteinExistence type="predicted"/>